<reference evidence="9" key="1">
    <citation type="submission" date="2020-04" db="EMBL/GenBank/DDBJ databases">
        <authorList>
            <person name="Alioto T."/>
            <person name="Alioto T."/>
            <person name="Gomez Garrido J."/>
        </authorList>
    </citation>
    <scope>NUCLEOTIDE SEQUENCE</scope>
    <source>
        <strain evidence="9">A484AB</strain>
    </source>
</reference>
<comment type="similarity">
    <text evidence="3">Belongs to the HARBI1 family.</text>
</comment>
<keyword evidence="7" id="KW-0539">Nucleus</keyword>
<keyword evidence="6" id="KW-0378">Hydrolase</keyword>
<organism evidence="9 10">
    <name type="scientific">Paramuricea clavata</name>
    <name type="common">Red gorgonian</name>
    <name type="synonym">Violescent sea-whip</name>
    <dbReference type="NCBI Taxonomy" id="317549"/>
    <lineage>
        <taxon>Eukaryota</taxon>
        <taxon>Metazoa</taxon>
        <taxon>Cnidaria</taxon>
        <taxon>Anthozoa</taxon>
        <taxon>Octocorallia</taxon>
        <taxon>Malacalcyonacea</taxon>
        <taxon>Plexauridae</taxon>
        <taxon>Paramuricea</taxon>
    </lineage>
</organism>
<keyword evidence="10" id="KW-1185">Reference proteome</keyword>
<evidence type="ECO:0000256" key="3">
    <source>
        <dbReference type="ARBA" id="ARBA00006958"/>
    </source>
</evidence>
<evidence type="ECO:0000259" key="8">
    <source>
        <dbReference type="Pfam" id="PF13359"/>
    </source>
</evidence>
<comment type="cofactor">
    <cofactor evidence="1">
        <name>a divalent metal cation</name>
        <dbReference type="ChEBI" id="CHEBI:60240"/>
    </cofactor>
</comment>
<evidence type="ECO:0000256" key="6">
    <source>
        <dbReference type="ARBA" id="ARBA00022801"/>
    </source>
</evidence>
<evidence type="ECO:0000313" key="10">
    <source>
        <dbReference type="Proteomes" id="UP001152795"/>
    </source>
</evidence>
<dbReference type="PANTHER" id="PTHR22930:SF289">
    <property type="entry name" value="DDE TNP4 DOMAIN-CONTAINING PROTEIN-RELATED"/>
    <property type="match status" value="1"/>
</dbReference>
<evidence type="ECO:0000256" key="2">
    <source>
        <dbReference type="ARBA" id="ARBA00004123"/>
    </source>
</evidence>
<proteinExistence type="inferred from homology"/>
<dbReference type="Pfam" id="PF13359">
    <property type="entry name" value="DDE_Tnp_4"/>
    <property type="match status" value="1"/>
</dbReference>
<comment type="caution">
    <text evidence="9">The sequence shown here is derived from an EMBL/GenBank/DDBJ whole genome shotgun (WGS) entry which is preliminary data.</text>
</comment>
<evidence type="ECO:0000256" key="5">
    <source>
        <dbReference type="ARBA" id="ARBA00022723"/>
    </source>
</evidence>
<dbReference type="GO" id="GO:0005634">
    <property type="term" value="C:nucleus"/>
    <property type="evidence" value="ECO:0007669"/>
    <property type="project" value="UniProtKB-SubCell"/>
</dbReference>
<protein>
    <recommendedName>
        <fullName evidence="8">DDE Tnp4 domain-containing protein</fullName>
    </recommendedName>
</protein>
<dbReference type="InterPro" id="IPR045249">
    <property type="entry name" value="HARBI1-like"/>
</dbReference>
<name>A0A6S7LB21_PARCT</name>
<accession>A0A6S7LB21</accession>
<dbReference type="PANTHER" id="PTHR22930">
    <property type="match status" value="1"/>
</dbReference>
<dbReference type="GO" id="GO:0016787">
    <property type="term" value="F:hydrolase activity"/>
    <property type="evidence" value="ECO:0007669"/>
    <property type="project" value="UniProtKB-KW"/>
</dbReference>
<dbReference type="OrthoDB" id="2430314at2759"/>
<dbReference type="Proteomes" id="UP001152795">
    <property type="component" value="Unassembled WGS sequence"/>
</dbReference>
<dbReference type="EMBL" id="CACRXK020020508">
    <property type="protein sequence ID" value="CAB4034882.1"/>
    <property type="molecule type" value="Genomic_DNA"/>
</dbReference>
<keyword evidence="5" id="KW-0479">Metal-binding</keyword>
<dbReference type="GO" id="GO:0004518">
    <property type="term" value="F:nuclease activity"/>
    <property type="evidence" value="ECO:0007669"/>
    <property type="project" value="UniProtKB-KW"/>
</dbReference>
<dbReference type="GO" id="GO:0046872">
    <property type="term" value="F:metal ion binding"/>
    <property type="evidence" value="ECO:0007669"/>
    <property type="project" value="UniProtKB-KW"/>
</dbReference>
<dbReference type="AlphaFoldDB" id="A0A6S7LB21"/>
<evidence type="ECO:0000256" key="7">
    <source>
        <dbReference type="ARBA" id="ARBA00023242"/>
    </source>
</evidence>
<keyword evidence="4" id="KW-0540">Nuclease</keyword>
<evidence type="ECO:0000313" key="9">
    <source>
        <dbReference type="EMBL" id="CAB4034882.1"/>
    </source>
</evidence>
<evidence type="ECO:0000256" key="1">
    <source>
        <dbReference type="ARBA" id="ARBA00001968"/>
    </source>
</evidence>
<evidence type="ECO:0000256" key="4">
    <source>
        <dbReference type="ARBA" id="ARBA00022722"/>
    </source>
</evidence>
<dbReference type="InterPro" id="IPR027806">
    <property type="entry name" value="HARBI1_dom"/>
</dbReference>
<sequence>MHLVQHLRRLAELRERFASRNGNIGRPRIFRNRDDVLDTLNDNEFLQRYRMTRLMFYDLLGQIRDNIEHNTKQNHALTAAQQLLIELRFLASGSFQQVIANTIKVNKSTVCRTITRVTNALLNLQNSFIYWPSEQECARTSSIIYQSTKFPCVEGFVDGTHVQIVKKHTSMNSKVGSVNDARILLNSSLYEKFTEQVLPYLPNGIILGDAGYPLLEWLLVPYVDHPGMTEGERRFNKAHKSAPCVIEQIIGILKRRRACLKELHLRPEKCCKIVIVCCILHNYCRHIPLNEDELNVAVDHERDDEDYNETGKVAKNAMIL</sequence>
<comment type="subcellular location">
    <subcellularLocation>
        <location evidence="2">Nucleus</location>
    </subcellularLocation>
</comment>
<gene>
    <name evidence="9" type="ORF">PACLA_8A074364</name>
</gene>
<feature type="domain" description="DDE Tnp4" evidence="8">
    <location>
        <begin position="173"/>
        <end position="282"/>
    </location>
</feature>